<evidence type="ECO:0000313" key="11">
    <source>
        <dbReference type="Proteomes" id="UP000185557"/>
    </source>
</evidence>
<dbReference type="Gene3D" id="1.10.3430.10">
    <property type="entry name" value="Ammonium transporter AmtB like domains"/>
    <property type="match status" value="1"/>
</dbReference>
<dbReference type="GO" id="GO:0008519">
    <property type="term" value="F:ammonium channel activity"/>
    <property type="evidence" value="ECO:0007669"/>
    <property type="project" value="InterPro"/>
</dbReference>
<dbReference type="PANTHER" id="PTHR11730:SF6">
    <property type="entry name" value="AMMONIUM TRANSPORTER"/>
    <property type="match status" value="1"/>
</dbReference>
<reference evidence="10 11" key="1">
    <citation type="submission" date="2016-11" db="EMBL/GenBank/DDBJ databases">
        <title>Draft Genome Sequences of Nine Cyanobacterial Strains from Diverse Habitats.</title>
        <authorList>
            <person name="Zhu T."/>
            <person name="Hou S."/>
            <person name="Lu X."/>
            <person name="Hess W.R."/>
        </authorList>
    </citation>
    <scope>NUCLEOTIDE SEQUENCE [LARGE SCALE GENOMIC DNA]</scope>
    <source>
        <strain evidence="10 11">NIES-30</strain>
    </source>
</reference>
<keyword evidence="7" id="KW-0924">Ammonia transport</keyword>
<keyword evidence="4 8" id="KW-0812">Transmembrane</keyword>
<evidence type="ECO:0000256" key="2">
    <source>
        <dbReference type="ARBA" id="ARBA00005887"/>
    </source>
</evidence>
<sequence length="465" mass="48821">MSPESQEFLATFVSESYYYWASVLMLLIHVGFLAYEGGAARSKNVLATMVKNLMTLALVGLTFFYFGWWVYNAFPLFPFQGGVVGPWTDPASEGTVGDVLALVQASYPWSPALGPNIADNLTGVFWFAFALFAMTTASILSGAVIERIQIGAYSILAIILGSFTWVVAAAWGWSPYGWFFTQLGYHDFGCAAVLHGVAGFFALGVVINLGPRIGKFDAQGKPRAIMPHNLPLTMVGLMLIFVGFYAFLAACVIFVPGQTGEITIYGTPMTLASLGVNTTLALSAGLVGAYMGSKGDPFYTISGGLAGIITSGAGIDLYSPQIVILLAFLGAFTMPFVGGAVEKAGIDDAVGAFAVHGYCGVLGSLLVGIVAAGYPQPEGIPAINFGAQIIGAAICALLLGFLPGYGVSLVLKKMGLLRISEAQEITGLDLSDYGIAGYPEYSILPEKNGSLDIPVVPVAQVAPKP</sequence>
<dbReference type="GO" id="GO:0016020">
    <property type="term" value="C:membrane"/>
    <property type="evidence" value="ECO:0007669"/>
    <property type="project" value="UniProtKB-SubCell"/>
</dbReference>
<keyword evidence="6 8" id="KW-0472">Membrane</keyword>
<evidence type="ECO:0000256" key="4">
    <source>
        <dbReference type="ARBA" id="ARBA00022692"/>
    </source>
</evidence>
<evidence type="ECO:0000256" key="3">
    <source>
        <dbReference type="ARBA" id="ARBA00022448"/>
    </source>
</evidence>
<feature type="transmembrane region" description="Helical" evidence="8">
    <location>
        <begin position="17"/>
        <end position="38"/>
    </location>
</feature>
<dbReference type="AlphaFoldDB" id="A0A1U7J8W5"/>
<feature type="transmembrane region" description="Helical" evidence="8">
    <location>
        <begin position="230"/>
        <end position="257"/>
    </location>
</feature>
<accession>A0A1U7J8W5</accession>
<feature type="transmembrane region" description="Helical" evidence="8">
    <location>
        <begin position="353"/>
        <end position="374"/>
    </location>
</feature>
<keyword evidence="3" id="KW-0813">Transport</keyword>
<evidence type="ECO:0000256" key="7">
    <source>
        <dbReference type="ARBA" id="ARBA00023177"/>
    </source>
</evidence>
<comment type="similarity">
    <text evidence="2">Belongs to the ammonia transporter channel (TC 1.A.11.2) family.</text>
</comment>
<evidence type="ECO:0000256" key="8">
    <source>
        <dbReference type="SAM" id="Phobius"/>
    </source>
</evidence>
<name>A0A1U7J8W5_9CYAN</name>
<feature type="transmembrane region" description="Helical" evidence="8">
    <location>
        <begin position="298"/>
        <end position="315"/>
    </location>
</feature>
<comment type="subcellular location">
    <subcellularLocation>
        <location evidence="1">Membrane</location>
        <topology evidence="1">Multi-pass membrane protein</topology>
    </subcellularLocation>
</comment>
<feature type="transmembrane region" description="Helical" evidence="8">
    <location>
        <begin position="321"/>
        <end position="341"/>
    </location>
</feature>
<dbReference type="OrthoDB" id="9814202at2"/>
<protein>
    <submittedName>
        <fullName evidence="10">Ammonium transporter</fullName>
    </submittedName>
</protein>
<dbReference type="STRING" id="549789.NIES30_03850"/>
<feature type="transmembrane region" description="Helical" evidence="8">
    <location>
        <begin position="185"/>
        <end position="209"/>
    </location>
</feature>
<dbReference type="Proteomes" id="UP000185557">
    <property type="component" value="Unassembled WGS sequence"/>
</dbReference>
<keyword evidence="5 8" id="KW-1133">Transmembrane helix</keyword>
<dbReference type="InterPro" id="IPR024041">
    <property type="entry name" value="NH4_transpt_AmtB-like_dom"/>
</dbReference>
<feature type="transmembrane region" description="Helical" evidence="8">
    <location>
        <begin position="124"/>
        <end position="145"/>
    </location>
</feature>
<feature type="domain" description="Ammonium transporter AmtB-like" evidence="9">
    <location>
        <begin position="21"/>
        <end position="438"/>
    </location>
</feature>
<feature type="transmembrane region" description="Helical" evidence="8">
    <location>
        <begin position="152"/>
        <end position="173"/>
    </location>
</feature>
<dbReference type="GO" id="GO:0097272">
    <property type="term" value="P:ammonium homeostasis"/>
    <property type="evidence" value="ECO:0007669"/>
    <property type="project" value="TreeGrafter"/>
</dbReference>
<gene>
    <name evidence="10" type="ORF">NIES30_03850</name>
</gene>
<keyword evidence="11" id="KW-1185">Reference proteome</keyword>
<evidence type="ECO:0000256" key="1">
    <source>
        <dbReference type="ARBA" id="ARBA00004141"/>
    </source>
</evidence>
<comment type="caution">
    <text evidence="10">The sequence shown here is derived from an EMBL/GenBank/DDBJ whole genome shotgun (WGS) entry which is preliminary data.</text>
</comment>
<evidence type="ECO:0000259" key="9">
    <source>
        <dbReference type="Pfam" id="PF00909"/>
    </source>
</evidence>
<dbReference type="Pfam" id="PF00909">
    <property type="entry name" value="Ammonium_transp"/>
    <property type="match status" value="1"/>
</dbReference>
<feature type="transmembrane region" description="Helical" evidence="8">
    <location>
        <begin position="269"/>
        <end position="291"/>
    </location>
</feature>
<dbReference type="PANTHER" id="PTHR11730">
    <property type="entry name" value="AMMONIUM TRANSPORTER"/>
    <property type="match status" value="1"/>
</dbReference>
<evidence type="ECO:0000256" key="6">
    <source>
        <dbReference type="ARBA" id="ARBA00023136"/>
    </source>
</evidence>
<feature type="transmembrane region" description="Helical" evidence="8">
    <location>
        <begin position="50"/>
        <end position="71"/>
    </location>
</feature>
<dbReference type="SUPFAM" id="SSF111352">
    <property type="entry name" value="Ammonium transporter"/>
    <property type="match status" value="1"/>
</dbReference>
<evidence type="ECO:0000313" key="10">
    <source>
        <dbReference type="EMBL" id="OKH49858.1"/>
    </source>
</evidence>
<dbReference type="EMBL" id="MRCG01000002">
    <property type="protein sequence ID" value="OKH49858.1"/>
    <property type="molecule type" value="Genomic_DNA"/>
</dbReference>
<organism evidence="10 11">
    <name type="scientific">Phormidium tenue NIES-30</name>
    <dbReference type="NCBI Taxonomy" id="549789"/>
    <lineage>
        <taxon>Bacteria</taxon>
        <taxon>Bacillati</taxon>
        <taxon>Cyanobacteriota</taxon>
        <taxon>Cyanophyceae</taxon>
        <taxon>Oscillatoriophycideae</taxon>
        <taxon>Oscillatoriales</taxon>
        <taxon>Oscillatoriaceae</taxon>
        <taxon>Phormidium</taxon>
    </lineage>
</organism>
<dbReference type="RefSeq" id="WP_073607097.1">
    <property type="nucleotide sequence ID" value="NZ_MRCG01000002.1"/>
</dbReference>
<evidence type="ECO:0000256" key="5">
    <source>
        <dbReference type="ARBA" id="ARBA00022989"/>
    </source>
</evidence>
<dbReference type="InterPro" id="IPR029020">
    <property type="entry name" value="Ammonium/urea_transptr"/>
</dbReference>
<feature type="transmembrane region" description="Helical" evidence="8">
    <location>
        <begin position="386"/>
        <end position="411"/>
    </location>
</feature>
<proteinExistence type="inferred from homology"/>